<comment type="caution">
    <text evidence="2">The sequence shown here is derived from an EMBL/GenBank/DDBJ whole genome shotgun (WGS) entry which is preliminary data.</text>
</comment>
<accession>A0A9D4JEC4</accession>
<proteinExistence type="predicted"/>
<protein>
    <submittedName>
        <fullName evidence="2">Uncharacterized protein</fullName>
    </submittedName>
</protein>
<organism evidence="2 3">
    <name type="scientific">Dreissena polymorpha</name>
    <name type="common">Zebra mussel</name>
    <name type="synonym">Mytilus polymorpha</name>
    <dbReference type="NCBI Taxonomy" id="45954"/>
    <lineage>
        <taxon>Eukaryota</taxon>
        <taxon>Metazoa</taxon>
        <taxon>Spiralia</taxon>
        <taxon>Lophotrochozoa</taxon>
        <taxon>Mollusca</taxon>
        <taxon>Bivalvia</taxon>
        <taxon>Autobranchia</taxon>
        <taxon>Heteroconchia</taxon>
        <taxon>Euheterodonta</taxon>
        <taxon>Imparidentia</taxon>
        <taxon>Neoheterodontei</taxon>
        <taxon>Myida</taxon>
        <taxon>Dreissenoidea</taxon>
        <taxon>Dreissenidae</taxon>
        <taxon>Dreissena</taxon>
    </lineage>
</organism>
<dbReference type="EMBL" id="JAIWYP010000006">
    <property type="protein sequence ID" value="KAH3804697.1"/>
    <property type="molecule type" value="Genomic_DNA"/>
</dbReference>
<gene>
    <name evidence="2" type="ORF">DPMN_132985</name>
</gene>
<evidence type="ECO:0000313" key="3">
    <source>
        <dbReference type="Proteomes" id="UP000828390"/>
    </source>
</evidence>
<evidence type="ECO:0000313" key="2">
    <source>
        <dbReference type="EMBL" id="KAH3804697.1"/>
    </source>
</evidence>
<dbReference type="AlphaFoldDB" id="A0A9D4JEC4"/>
<evidence type="ECO:0000256" key="1">
    <source>
        <dbReference type="SAM" id="MobiDB-lite"/>
    </source>
</evidence>
<reference evidence="2" key="2">
    <citation type="submission" date="2020-11" db="EMBL/GenBank/DDBJ databases">
        <authorList>
            <person name="McCartney M.A."/>
            <person name="Auch B."/>
            <person name="Kono T."/>
            <person name="Mallez S."/>
            <person name="Becker A."/>
            <person name="Gohl D.M."/>
            <person name="Silverstein K.A.T."/>
            <person name="Koren S."/>
            <person name="Bechman K.B."/>
            <person name="Herman A."/>
            <person name="Abrahante J.E."/>
            <person name="Garbe J."/>
        </authorList>
    </citation>
    <scope>NUCLEOTIDE SEQUENCE</scope>
    <source>
        <strain evidence="2">Duluth1</strain>
        <tissue evidence="2">Whole animal</tissue>
    </source>
</reference>
<sequence length="68" mass="7462">MTGYLATDAAADEEPNNSSRSKRVIDNSDSVVDDGADNELQYPSQPKNKKAMIVTKLTDDEQENVALF</sequence>
<dbReference type="Proteomes" id="UP000828390">
    <property type="component" value="Unassembled WGS sequence"/>
</dbReference>
<reference evidence="2" key="1">
    <citation type="journal article" date="2019" name="bioRxiv">
        <title>The Genome of the Zebra Mussel, Dreissena polymorpha: A Resource for Invasive Species Research.</title>
        <authorList>
            <person name="McCartney M.A."/>
            <person name="Auch B."/>
            <person name="Kono T."/>
            <person name="Mallez S."/>
            <person name="Zhang Y."/>
            <person name="Obille A."/>
            <person name="Becker A."/>
            <person name="Abrahante J.E."/>
            <person name="Garbe J."/>
            <person name="Badalamenti J.P."/>
            <person name="Herman A."/>
            <person name="Mangelson H."/>
            <person name="Liachko I."/>
            <person name="Sullivan S."/>
            <person name="Sone E.D."/>
            <person name="Koren S."/>
            <person name="Silverstein K.A.T."/>
            <person name="Beckman K.B."/>
            <person name="Gohl D.M."/>
        </authorList>
    </citation>
    <scope>NUCLEOTIDE SEQUENCE</scope>
    <source>
        <strain evidence="2">Duluth1</strain>
        <tissue evidence="2">Whole animal</tissue>
    </source>
</reference>
<keyword evidence="3" id="KW-1185">Reference proteome</keyword>
<name>A0A9D4JEC4_DREPO</name>
<feature type="region of interest" description="Disordered" evidence="1">
    <location>
        <begin position="1"/>
        <end position="47"/>
    </location>
</feature>